<evidence type="ECO:0000313" key="2">
    <source>
        <dbReference type="EMBL" id="KIY71695.1"/>
    </source>
</evidence>
<dbReference type="EMBL" id="KN880451">
    <property type="protein sequence ID" value="KIY71695.1"/>
    <property type="molecule type" value="Genomic_DNA"/>
</dbReference>
<name>A0A0D7BNE8_9AGAR</name>
<protein>
    <submittedName>
        <fullName evidence="2">Uncharacterized protein</fullName>
    </submittedName>
</protein>
<evidence type="ECO:0000313" key="3">
    <source>
        <dbReference type="Proteomes" id="UP000054007"/>
    </source>
</evidence>
<accession>A0A0D7BNE8</accession>
<sequence>MLAKGHTYTTTTEEQSVKAHLLPSSTSALPSFPTPQMQLYYPLILRGDKRSMPPSPPSSGNESTFNPNPCIIHPAPGVEARDFAYENHRFRSPETFDPFQALFELYRRLNQPTLTDFNPKRLHRLIENGYVPEDETLARLVDVDVRQYHAYRSTTHRTTESYIPLLPTGHERVKAWTKHERDEFFQDCAKLYILNPEASSGSGSPLSRCSRRRR</sequence>
<reference evidence="2 3" key="1">
    <citation type="journal article" date="2015" name="Fungal Genet. Biol.">
        <title>Evolution of novel wood decay mechanisms in Agaricales revealed by the genome sequences of Fistulina hepatica and Cylindrobasidium torrendii.</title>
        <authorList>
            <person name="Floudas D."/>
            <person name="Held B.W."/>
            <person name="Riley R."/>
            <person name="Nagy L.G."/>
            <person name="Koehler G."/>
            <person name="Ransdell A.S."/>
            <person name="Younus H."/>
            <person name="Chow J."/>
            <person name="Chiniquy J."/>
            <person name="Lipzen A."/>
            <person name="Tritt A."/>
            <person name="Sun H."/>
            <person name="Haridas S."/>
            <person name="LaButti K."/>
            <person name="Ohm R.A."/>
            <person name="Kues U."/>
            <person name="Blanchette R.A."/>
            <person name="Grigoriev I.V."/>
            <person name="Minto R.E."/>
            <person name="Hibbett D.S."/>
        </authorList>
    </citation>
    <scope>NUCLEOTIDE SEQUENCE [LARGE SCALE GENOMIC DNA]</scope>
    <source>
        <strain evidence="2 3">FP15055 ss-10</strain>
    </source>
</reference>
<feature type="compositionally biased region" description="Polar residues" evidence="1">
    <location>
        <begin position="58"/>
        <end position="67"/>
    </location>
</feature>
<organism evidence="2 3">
    <name type="scientific">Cylindrobasidium torrendii FP15055 ss-10</name>
    <dbReference type="NCBI Taxonomy" id="1314674"/>
    <lineage>
        <taxon>Eukaryota</taxon>
        <taxon>Fungi</taxon>
        <taxon>Dikarya</taxon>
        <taxon>Basidiomycota</taxon>
        <taxon>Agaricomycotina</taxon>
        <taxon>Agaricomycetes</taxon>
        <taxon>Agaricomycetidae</taxon>
        <taxon>Agaricales</taxon>
        <taxon>Marasmiineae</taxon>
        <taxon>Physalacriaceae</taxon>
        <taxon>Cylindrobasidium</taxon>
    </lineage>
</organism>
<dbReference type="Proteomes" id="UP000054007">
    <property type="component" value="Unassembled WGS sequence"/>
</dbReference>
<feature type="region of interest" description="Disordered" evidence="1">
    <location>
        <begin position="48"/>
        <end position="68"/>
    </location>
</feature>
<proteinExistence type="predicted"/>
<keyword evidence="3" id="KW-1185">Reference proteome</keyword>
<evidence type="ECO:0000256" key="1">
    <source>
        <dbReference type="SAM" id="MobiDB-lite"/>
    </source>
</evidence>
<gene>
    <name evidence="2" type="ORF">CYLTODRAFT_441085</name>
</gene>
<dbReference type="AlphaFoldDB" id="A0A0D7BNE8"/>